<feature type="transmembrane region" description="Helical" evidence="1">
    <location>
        <begin position="129"/>
        <end position="151"/>
    </location>
</feature>
<sequence length="197" mass="20391">MSHAQRTETSADRIAGSWGWLLAFGILTVLAGVAALVSPGPTVLVLSIVFGVQLLIGGIYWLAQALIARDGTAARIVLAVLAVLAGVIVLRSPVAAALVFPLVLGSYWLISGLVETVHSVADRSTPSRGWAITSGVLSVLAGIALLVYPGIGLLTMTYLLGIWLLVYGALAAGRAIQLRPRTTAEVRTPPQAGPAHA</sequence>
<evidence type="ECO:0000313" key="3">
    <source>
        <dbReference type="Proteomes" id="UP001597018"/>
    </source>
</evidence>
<feature type="transmembrane region" description="Helical" evidence="1">
    <location>
        <begin position="43"/>
        <end position="63"/>
    </location>
</feature>
<dbReference type="Proteomes" id="UP001597018">
    <property type="component" value="Unassembled WGS sequence"/>
</dbReference>
<feature type="transmembrane region" description="Helical" evidence="1">
    <location>
        <begin position="157"/>
        <end position="176"/>
    </location>
</feature>
<organism evidence="2 3">
    <name type="scientific">Saccharopolyspora rosea</name>
    <dbReference type="NCBI Taxonomy" id="524884"/>
    <lineage>
        <taxon>Bacteria</taxon>
        <taxon>Bacillati</taxon>
        <taxon>Actinomycetota</taxon>
        <taxon>Actinomycetes</taxon>
        <taxon>Pseudonocardiales</taxon>
        <taxon>Pseudonocardiaceae</taxon>
        <taxon>Saccharopolyspora</taxon>
    </lineage>
</organism>
<keyword evidence="1" id="KW-1133">Transmembrane helix</keyword>
<dbReference type="PANTHER" id="PTHR34989:SF1">
    <property type="entry name" value="PROTEIN HDED"/>
    <property type="match status" value="1"/>
</dbReference>
<name>A0ABW3FVY4_9PSEU</name>
<dbReference type="RefSeq" id="WP_263253404.1">
    <property type="nucleotide sequence ID" value="NZ_BAABLT010000042.1"/>
</dbReference>
<evidence type="ECO:0000313" key="2">
    <source>
        <dbReference type="EMBL" id="MFD0922606.1"/>
    </source>
</evidence>
<reference evidence="3" key="1">
    <citation type="journal article" date="2019" name="Int. J. Syst. Evol. Microbiol.">
        <title>The Global Catalogue of Microorganisms (GCM) 10K type strain sequencing project: providing services to taxonomists for standard genome sequencing and annotation.</title>
        <authorList>
            <consortium name="The Broad Institute Genomics Platform"/>
            <consortium name="The Broad Institute Genome Sequencing Center for Infectious Disease"/>
            <person name="Wu L."/>
            <person name="Ma J."/>
        </authorList>
    </citation>
    <scope>NUCLEOTIDE SEQUENCE [LARGE SCALE GENOMIC DNA]</scope>
    <source>
        <strain evidence="3">CCUG 56401</strain>
    </source>
</reference>
<feature type="transmembrane region" description="Helical" evidence="1">
    <location>
        <begin position="96"/>
        <end position="117"/>
    </location>
</feature>
<feature type="transmembrane region" description="Helical" evidence="1">
    <location>
        <begin position="20"/>
        <end position="37"/>
    </location>
</feature>
<proteinExistence type="predicted"/>
<protein>
    <submittedName>
        <fullName evidence="2">HdeD family acid-resistance protein</fullName>
    </submittedName>
</protein>
<dbReference type="EMBL" id="JBHTIW010000023">
    <property type="protein sequence ID" value="MFD0922606.1"/>
    <property type="molecule type" value="Genomic_DNA"/>
</dbReference>
<comment type="caution">
    <text evidence="2">The sequence shown here is derived from an EMBL/GenBank/DDBJ whole genome shotgun (WGS) entry which is preliminary data.</text>
</comment>
<accession>A0ABW3FVY4</accession>
<dbReference type="Pfam" id="PF03729">
    <property type="entry name" value="DUF308"/>
    <property type="match status" value="1"/>
</dbReference>
<keyword evidence="3" id="KW-1185">Reference proteome</keyword>
<dbReference type="InterPro" id="IPR005325">
    <property type="entry name" value="DUF308_memb"/>
</dbReference>
<evidence type="ECO:0000256" key="1">
    <source>
        <dbReference type="SAM" id="Phobius"/>
    </source>
</evidence>
<dbReference type="InterPro" id="IPR052712">
    <property type="entry name" value="Acid_resist_chaperone_HdeD"/>
</dbReference>
<keyword evidence="1" id="KW-0472">Membrane</keyword>
<feature type="transmembrane region" description="Helical" evidence="1">
    <location>
        <begin position="72"/>
        <end position="90"/>
    </location>
</feature>
<gene>
    <name evidence="2" type="ORF">ACFQ16_22915</name>
</gene>
<dbReference type="PANTHER" id="PTHR34989">
    <property type="entry name" value="PROTEIN HDED"/>
    <property type="match status" value="1"/>
</dbReference>
<keyword evidence="1" id="KW-0812">Transmembrane</keyword>